<reference evidence="2" key="1">
    <citation type="submission" date="2019-12" db="EMBL/GenBank/DDBJ databases">
        <title>Genome sequencing and annotation of Brassica cretica.</title>
        <authorList>
            <person name="Studholme D.J."/>
            <person name="Sarris P."/>
        </authorList>
    </citation>
    <scope>NUCLEOTIDE SEQUENCE</scope>
    <source>
        <strain evidence="2">PFS-109/04</strain>
        <tissue evidence="2">Leaf</tissue>
    </source>
</reference>
<dbReference type="AlphaFoldDB" id="A0A8S9NNK2"/>
<evidence type="ECO:0008006" key="4">
    <source>
        <dbReference type="Google" id="ProtNLM"/>
    </source>
</evidence>
<dbReference type="EMBL" id="QGKX02001621">
    <property type="protein sequence ID" value="KAF3503447.1"/>
    <property type="molecule type" value="Genomic_DNA"/>
</dbReference>
<keyword evidence="1" id="KW-0732">Signal</keyword>
<evidence type="ECO:0000256" key="1">
    <source>
        <dbReference type="SAM" id="SignalP"/>
    </source>
</evidence>
<proteinExistence type="predicted"/>
<name>A0A8S9NNK2_BRACR</name>
<gene>
    <name evidence="2" type="ORF">F2Q69_00041638</name>
</gene>
<evidence type="ECO:0000313" key="3">
    <source>
        <dbReference type="Proteomes" id="UP000712600"/>
    </source>
</evidence>
<evidence type="ECO:0000313" key="2">
    <source>
        <dbReference type="EMBL" id="KAF3503447.1"/>
    </source>
</evidence>
<feature type="signal peptide" evidence="1">
    <location>
        <begin position="1"/>
        <end position="26"/>
    </location>
</feature>
<comment type="caution">
    <text evidence="2">The sequence shown here is derived from an EMBL/GenBank/DDBJ whole genome shotgun (WGS) entry which is preliminary data.</text>
</comment>
<organism evidence="2 3">
    <name type="scientific">Brassica cretica</name>
    <name type="common">Mustard</name>
    <dbReference type="NCBI Taxonomy" id="69181"/>
    <lineage>
        <taxon>Eukaryota</taxon>
        <taxon>Viridiplantae</taxon>
        <taxon>Streptophyta</taxon>
        <taxon>Embryophyta</taxon>
        <taxon>Tracheophyta</taxon>
        <taxon>Spermatophyta</taxon>
        <taxon>Magnoliopsida</taxon>
        <taxon>eudicotyledons</taxon>
        <taxon>Gunneridae</taxon>
        <taxon>Pentapetalae</taxon>
        <taxon>rosids</taxon>
        <taxon>malvids</taxon>
        <taxon>Brassicales</taxon>
        <taxon>Brassicaceae</taxon>
        <taxon>Brassiceae</taxon>
        <taxon>Brassica</taxon>
    </lineage>
</organism>
<protein>
    <recommendedName>
        <fullName evidence="4">Secreted protein</fullName>
    </recommendedName>
</protein>
<dbReference type="Proteomes" id="UP000712600">
    <property type="component" value="Unassembled WGS sequence"/>
</dbReference>
<feature type="chain" id="PRO_5035779413" description="Secreted protein" evidence="1">
    <location>
        <begin position="27"/>
        <end position="160"/>
    </location>
</feature>
<sequence length="160" mass="17584">MLTIRYGKYIVIVHSSLLLCFPVADGALDRRSPPRTLSCFSSLLLFDGHLLQPPCSTSLDLRWIAAGSTGSKRSTSVYPPSLECWRCCGWSSVYRKLGFGYRSGSRWWLNLGQIQPGVLVGLVARRCRCLSATEMSLLSALSTQICCSARTSPSSSSDLR</sequence>
<accession>A0A8S9NNK2</accession>